<dbReference type="InterPro" id="IPR029069">
    <property type="entry name" value="HotDog_dom_sf"/>
</dbReference>
<dbReference type="CDD" id="cd00586">
    <property type="entry name" value="4HBT"/>
    <property type="match status" value="1"/>
</dbReference>
<dbReference type="Proteomes" id="UP000736373">
    <property type="component" value="Unassembled WGS sequence"/>
</dbReference>
<evidence type="ECO:0000313" key="2">
    <source>
        <dbReference type="Proteomes" id="UP000736373"/>
    </source>
</evidence>
<dbReference type="SUPFAM" id="SSF54637">
    <property type="entry name" value="Thioesterase/thiol ester dehydrase-isomerase"/>
    <property type="match status" value="1"/>
</dbReference>
<gene>
    <name evidence="1" type="ORF">F6X42_35830</name>
</gene>
<organism evidence="1 2">
    <name type="scientific">Paraburkholderia podalyriae</name>
    <dbReference type="NCBI Taxonomy" id="1938811"/>
    <lineage>
        <taxon>Bacteria</taxon>
        <taxon>Pseudomonadati</taxon>
        <taxon>Pseudomonadota</taxon>
        <taxon>Betaproteobacteria</taxon>
        <taxon>Burkholderiales</taxon>
        <taxon>Burkholderiaceae</taxon>
        <taxon>Paraburkholderia</taxon>
    </lineage>
</organism>
<dbReference type="Gene3D" id="3.10.129.10">
    <property type="entry name" value="Hotdog Thioesterase"/>
    <property type="match status" value="1"/>
</dbReference>
<evidence type="ECO:0000313" key="1">
    <source>
        <dbReference type="EMBL" id="MBC8751688.1"/>
    </source>
</evidence>
<dbReference type="Pfam" id="PF13279">
    <property type="entry name" value="4HBT_2"/>
    <property type="match status" value="1"/>
</dbReference>
<protein>
    <submittedName>
        <fullName evidence="1">Thioesterase</fullName>
    </submittedName>
</protein>
<dbReference type="RefSeq" id="WP_187638599.1">
    <property type="nucleotide sequence ID" value="NZ_VZQQ01000063.1"/>
</dbReference>
<dbReference type="EMBL" id="VZQQ01000063">
    <property type="protein sequence ID" value="MBC8751688.1"/>
    <property type="molecule type" value="Genomic_DNA"/>
</dbReference>
<sequence>MSVAQESRPVGALDTFRGVVYPSQSDAMGHMTVQYYVAAFDQAMWHTVVELGYDPEWRSTKRQGWADVRYEIDFRGELRVGDLFRVESRVLRCGHTSLRTQHSLLALTGNVAADVLMTSVYFDLSSRKSIPLPEVVRRRAEDLFPSEGAEGCANP</sequence>
<comment type="caution">
    <text evidence="1">The sequence shown here is derived from an EMBL/GenBank/DDBJ whole genome shotgun (WGS) entry which is preliminary data.</text>
</comment>
<proteinExistence type="predicted"/>
<name>A0ABR7PZK3_9BURK</name>
<accession>A0ABR7PZK3</accession>
<reference evidence="1 2" key="1">
    <citation type="submission" date="2019-09" db="EMBL/GenBank/DDBJ databases">
        <title>Paraburkholderia podalyriae sp. nov., A South African Podalyria-associated rhizobium.</title>
        <authorList>
            <person name="Mavima L."/>
            <person name="Beukes C.W."/>
            <person name="Palmer M."/>
            <person name="De Meyer S.E."/>
            <person name="James E.K."/>
            <person name="Maluk M."/>
            <person name="Avontuur J.R."/>
            <person name="Chan W.Y."/>
            <person name="Venter S.N."/>
            <person name="Steenkamp E.T."/>
        </authorList>
    </citation>
    <scope>NUCLEOTIDE SEQUENCE [LARGE SCALE GENOMIC DNA]</scope>
    <source>
        <strain evidence="1 2">WC7.3b</strain>
    </source>
</reference>
<keyword evidence="2" id="KW-1185">Reference proteome</keyword>